<reference evidence="10 11" key="1">
    <citation type="submission" date="2018-06" db="EMBL/GenBank/DDBJ databases">
        <title>Genomic Encyclopedia of Archaeal and Bacterial Type Strains, Phase II (KMG-II): from individual species to whole genera.</title>
        <authorList>
            <person name="Goeker M."/>
        </authorList>
    </citation>
    <scope>NUCLEOTIDE SEQUENCE [LARGE SCALE GENOMIC DNA]</scope>
    <source>
        <strain evidence="10 11">DSM 17205</strain>
    </source>
</reference>
<dbReference type="InterPro" id="IPR050556">
    <property type="entry name" value="Type_II_TA_system_RNase"/>
</dbReference>
<organism evidence="10 11">
    <name type="scientific">Nonlabens dokdonensis</name>
    <dbReference type="NCBI Taxonomy" id="328515"/>
    <lineage>
        <taxon>Bacteria</taxon>
        <taxon>Pseudomonadati</taxon>
        <taxon>Bacteroidota</taxon>
        <taxon>Flavobacteriia</taxon>
        <taxon>Flavobacteriales</taxon>
        <taxon>Flavobacteriaceae</taxon>
        <taxon>Nonlabens</taxon>
    </lineage>
</organism>
<gene>
    <name evidence="8" type="primary">vapC</name>
    <name evidence="10" type="ORF">LX97_03321</name>
</gene>
<dbReference type="Proteomes" id="UP000248584">
    <property type="component" value="Unassembled WGS sequence"/>
</dbReference>
<evidence type="ECO:0000313" key="11">
    <source>
        <dbReference type="Proteomes" id="UP000248584"/>
    </source>
</evidence>
<dbReference type="EMBL" id="QKZR01000008">
    <property type="protein sequence ID" value="PZX36856.1"/>
    <property type="molecule type" value="Genomic_DNA"/>
</dbReference>
<evidence type="ECO:0000256" key="5">
    <source>
        <dbReference type="ARBA" id="ARBA00022801"/>
    </source>
</evidence>
<evidence type="ECO:0000256" key="4">
    <source>
        <dbReference type="ARBA" id="ARBA00022723"/>
    </source>
</evidence>
<comment type="similarity">
    <text evidence="7 8">Belongs to the PINc/VapC protein family.</text>
</comment>
<accession>A0ABX5PU23</accession>
<keyword evidence="6 8" id="KW-0460">Magnesium</keyword>
<sequence>MSGNKLFLDTNIILYLLNGDQTLAELLDGKQLYISVITELELLAFKGIATSEEEVISEFISQCKTISINKTVKEETIRIRKSYGTKLPDSIIIATALYLDFPLITADVEFKKVEELTLVLYENN</sequence>
<keyword evidence="2 8" id="KW-1277">Toxin-antitoxin system</keyword>
<dbReference type="Gene3D" id="3.40.50.1010">
    <property type="entry name" value="5'-nuclease"/>
    <property type="match status" value="1"/>
</dbReference>
<comment type="function">
    <text evidence="8">Toxic component of a toxin-antitoxin (TA) system. An RNase.</text>
</comment>
<evidence type="ECO:0000256" key="1">
    <source>
        <dbReference type="ARBA" id="ARBA00001946"/>
    </source>
</evidence>
<keyword evidence="5 8" id="KW-0378">Hydrolase</keyword>
<name>A0ABX5PU23_9FLAO</name>
<evidence type="ECO:0000313" key="10">
    <source>
        <dbReference type="EMBL" id="PZX36856.1"/>
    </source>
</evidence>
<comment type="cofactor">
    <cofactor evidence="1 8">
        <name>Mg(2+)</name>
        <dbReference type="ChEBI" id="CHEBI:18420"/>
    </cofactor>
</comment>
<dbReference type="InterPro" id="IPR002716">
    <property type="entry name" value="PIN_dom"/>
</dbReference>
<keyword evidence="4 8" id="KW-0479">Metal-binding</keyword>
<feature type="binding site" evidence="8">
    <location>
        <position position="89"/>
    </location>
    <ligand>
        <name>Mg(2+)</name>
        <dbReference type="ChEBI" id="CHEBI:18420"/>
    </ligand>
</feature>
<feature type="binding site" evidence="8">
    <location>
        <position position="9"/>
    </location>
    <ligand>
        <name>Mg(2+)</name>
        <dbReference type="ChEBI" id="CHEBI:18420"/>
    </ligand>
</feature>
<dbReference type="EC" id="3.1.-.-" evidence="8"/>
<dbReference type="PANTHER" id="PTHR33653">
    <property type="entry name" value="RIBONUCLEASE VAPC2"/>
    <property type="match status" value="1"/>
</dbReference>
<evidence type="ECO:0000256" key="6">
    <source>
        <dbReference type="ARBA" id="ARBA00022842"/>
    </source>
</evidence>
<dbReference type="InterPro" id="IPR029060">
    <property type="entry name" value="PIN-like_dom_sf"/>
</dbReference>
<keyword evidence="3 8" id="KW-0540">Nuclease</keyword>
<dbReference type="HAMAP" id="MF_00265">
    <property type="entry name" value="VapC_Nob1"/>
    <property type="match status" value="1"/>
</dbReference>
<dbReference type="CDD" id="cd18738">
    <property type="entry name" value="PIN_VapC4-5_FitB-like"/>
    <property type="match status" value="1"/>
</dbReference>
<feature type="domain" description="PIN" evidence="9">
    <location>
        <begin position="7"/>
        <end position="115"/>
    </location>
</feature>
<evidence type="ECO:0000256" key="8">
    <source>
        <dbReference type="HAMAP-Rule" id="MF_00265"/>
    </source>
</evidence>
<dbReference type="InterPro" id="IPR022907">
    <property type="entry name" value="VapC_family"/>
</dbReference>
<proteinExistence type="inferred from homology"/>
<dbReference type="SUPFAM" id="SSF88723">
    <property type="entry name" value="PIN domain-like"/>
    <property type="match status" value="1"/>
</dbReference>
<dbReference type="RefSeq" id="WP_041567043.1">
    <property type="nucleotide sequence ID" value="NZ_QKZR01000008.1"/>
</dbReference>
<protein>
    <recommendedName>
        <fullName evidence="8">Ribonuclease VapC</fullName>
        <shortName evidence="8">RNase VapC</shortName>
        <ecNumber evidence="8">3.1.-.-</ecNumber>
    </recommendedName>
    <alternativeName>
        <fullName evidence="8">Toxin VapC</fullName>
    </alternativeName>
</protein>
<comment type="caution">
    <text evidence="10">The sequence shown here is derived from an EMBL/GenBank/DDBJ whole genome shotgun (WGS) entry which is preliminary data.</text>
</comment>
<evidence type="ECO:0000256" key="2">
    <source>
        <dbReference type="ARBA" id="ARBA00022649"/>
    </source>
</evidence>
<keyword evidence="11" id="KW-1185">Reference proteome</keyword>
<dbReference type="PANTHER" id="PTHR33653:SF1">
    <property type="entry name" value="RIBONUCLEASE VAPC2"/>
    <property type="match status" value="1"/>
</dbReference>
<keyword evidence="8" id="KW-0800">Toxin</keyword>
<evidence type="ECO:0000256" key="3">
    <source>
        <dbReference type="ARBA" id="ARBA00022722"/>
    </source>
</evidence>
<evidence type="ECO:0000259" key="9">
    <source>
        <dbReference type="Pfam" id="PF01850"/>
    </source>
</evidence>
<evidence type="ECO:0000256" key="7">
    <source>
        <dbReference type="ARBA" id="ARBA00038093"/>
    </source>
</evidence>
<dbReference type="Pfam" id="PF01850">
    <property type="entry name" value="PIN"/>
    <property type="match status" value="1"/>
</dbReference>